<organism evidence="19 20">
    <name type="scientific">Xylona heveae (strain CBS 132557 / TC161)</name>
    <dbReference type="NCBI Taxonomy" id="1328760"/>
    <lineage>
        <taxon>Eukaryota</taxon>
        <taxon>Fungi</taxon>
        <taxon>Dikarya</taxon>
        <taxon>Ascomycota</taxon>
        <taxon>Pezizomycotina</taxon>
        <taxon>Xylonomycetes</taxon>
        <taxon>Xylonales</taxon>
        <taxon>Xylonaceae</taxon>
        <taxon>Xylona</taxon>
    </lineage>
</organism>
<evidence type="ECO:0000256" key="3">
    <source>
        <dbReference type="ARBA" id="ARBA00004906"/>
    </source>
</evidence>
<dbReference type="GO" id="GO:0033503">
    <property type="term" value="C:HULC complex"/>
    <property type="evidence" value="ECO:0007669"/>
    <property type="project" value="TreeGrafter"/>
</dbReference>
<comment type="pathway">
    <text evidence="3 15">Protein modification; protein ubiquitination.</text>
</comment>
<feature type="domain" description="RING-type" evidence="18">
    <location>
        <begin position="666"/>
        <end position="705"/>
    </location>
</feature>
<dbReference type="PROSITE" id="PS50089">
    <property type="entry name" value="ZF_RING_2"/>
    <property type="match status" value="1"/>
</dbReference>
<keyword evidence="20" id="KW-1185">Reference proteome</keyword>
<feature type="region of interest" description="Disordered" evidence="17">
    <location>
        <begin position="1"/>
        <end position="40"/>
    </location>
</feature>
<dbReference type="Gene3D" id="3.30.40.10">
    <property type="entry name" value="Zinc/RING finger domain, C3HC4 (zinc finger)"/>
    <property type="match status" value="1"/>
</dbReference>
<sequence length="718" mass="80957">MENRKRSAAQESADSAPPFKKQATTINGTSKPHPDADMPWKDDLERFQKDAIWRQMQEYKREKNTLEQRLSETAKRSAYHDDHLRIIDTWFSQLLDEIRILVNDLETSCDGKDAGSSSFPSSLLFADNDKFDEHLRSRSKEIRSAIAVLFSKLPGQAADLATLQGQLAQLLATEKAHIVELDRVRAEKESLEARLENASYRYMLAERKADRAKSAAVAKLERQAIFGNRAENGNSNGTVTEGTISVKRESSTNGAAEDDSASELARKEAVAVADKQREQLEKLAAENEKLTSQLTAANVKLTDVTDDDYSRTNLFRHLKSQHEDVIKRINHLEATNVQLREEAEKLQAERTAYRVQMEKESQTAIGEAESRLARAENDLARIRTGRDELLADIAMRKASQEQERQAVEQIRELAAARDDRIKALESEVDRLLLQAGQGNPTSTTSSKLDDLSLEDLRRKFQALEKEYALLSNELPSMGEAWKKASALASKKVAEFAAWEEKLTRLSAEKVKADQKFFGAMKAKEARETEVRYLKAQNAKSSEIVMQLKEAEMATRSLVINLEKQLAETRDGLTTSTDQQRALQQQLSELNITTEGMKSQISELKKTITGKDATSSAALQAQQQAEEEAERLKVRLGETKKQLETWKNRSLGNQSEEYESLRTIAICTVCRKNFKNTAIKVCGHVFCKECVEERITSRSRKCPNCNKPFGSNDYMRVTL</sequence>
<dbReference type="SMART" id="SM00184">
    <property type="entry name" value="RING"/>
    <property type="match status" value="1"/>
</dbReference>
<dbReference type="SUPFAM" id="SSF57850">
    <property type="entry name" value="RING/U-box"/>
    <property type="match status" value="1"/>
</dbReference>
<dbReference type="OMA" id="YRQMQEY"/>
<protein>
    <recommendedName>
        <fullName evidence="15">E3 ubiquitin protein ligase</fullName>
        <ecNumber evidence="15">2.3.2.27</ecNumber>
    </recommendedName>
</protein>
<dbReference type="InterPro" id="IPR001841">
    <property type="entry name" value="Znf_RING"/>
</dbReference>
<dbReference type="RefSeq" id="XP_018188217.1">
    <property type="nucleotide sequence ID" value="XM_018332536.1"/>
</dbReference>
<keyword evidence="10 15" id="KW-0156">Chromatin regulator</keyword>
<dbReference type="EMBL" id="KV407458">
    <property type="protein sequence ID" value="KZF22662.1"/>
    <property type="molecule type" value="Genomic_DNA"/>
</dbReference>
<keyword evidence="12 15" id="KW-0539">Nucleus</keyword>
<comment type="similarity">
    <text evidence="4 15">Belongs to the BRE1 family.</text>
</comment>
<dbReference type="InterPro" id="IPR058643">
    <property type="entry name" value="BRE1-like_CC"/>
</dbReference>
<dbReference type="STRING" id="1328760.A0A165GVW7"/>
<keyword evidence="9 15" id="KW-0862">Zinc</keyword>
<dbReference type="InterPro" id="IPR013083">
    <property type="entry name" value="Znf_RING/FYVE/PHD"/>
</dbReference>
<dbReference type="EC" id="2.3.2.27" evidence="15"/>
<evidence type="ECO:0000256" key="14">
    <source>
        <dbReference type="PROSITE-ProRule" id="PRU00175"/>
    </source>
</evidence>
<accession>A0A165GVW7</accession>
<dbReference type="GO" id="GO:0061630">
    <property type="term" value="F:ubiquitin protein ligase activity"/>
    <property type="evidence" value="ECO:0007669"/>
    <property type="project" value="UniProtKB-EC"/>
</dbReference>
<evidence type="ECO:0000256" key="15">
    <source>
        <dbReference type="RuleBase" id="RU365038"/>
    </source>
</evidence>
<dbReference type="Pfam" id="PF26095">
    <property type="entry name" value="CC_Bre1"/>
    <property type="match status" value="1"/>
</dbReference>
<dbReference type="GO" id="GO:0016567">
    <property type="term" value="P:protein ubiquitination"/>
    <property type="evidence" value="ECO:0007669"/>
    <property type="project" value="UniProtKB-UniRule"/>
</dbReference>
<evidence type="ECO:0000259" key="18">
    <source>
        <dbReference type="PROSITE" id="PS50089"/>
    </source>
</evidence>
<dbReference type="InterPro" id="IPR017907">
    <property type="entry name" value="Znf_RING_CS"/>
</dbReference>
<gene>
    <name evidence="19" type="ORF">L228DRAFT_247021</name>
</gene>
<comment type="subcellular location">
    <subcellularLocation>
        <location evidence="2 15">Nucleus</location>
    </subcellularLocation>
</comment>
<feature type="coiled-coil region" evidence="16">
    <location>
        <begin position="453"/>
        <end position="515"/>
    </location>
</feature>
<evidence type="ECO:0000256" key="12">
    <source>
        <dbReference type="ARBA" id="ARBA00023242"/>
    </source>
</evidence>
<feature type="compositionally biased region" description="Polar residues" evidence="17">
    <location>
        <begin position="231"/>
        <end position="243"/>
    </location>
</feature>
<evidence type="ECO:0000256" key="2">
    <source>
        <dbReference type="ARBA" id="ARBA00004123"/>
    </source>
</evidence>
<keyword evidence="6 15" id="KW-0479">Metal-binding</keyword>
<evidence type="ECO:0000256" key="10">
    <source>
        <dbReference type="ARBA" id="ARBA00022853"/>
    </source>
</evidence>
<evidence type="ECO:0000256" key="17">
    <source>
        <dbReference type="SAM" id="MobiDB-lite"/>
    </source>
</evidence>
<dbReference type="PANTHER" id="PTHR23163:SF0">
    <property type="entry name" value="E3 UBIQUITIN-PROTEIN LIGASE BRE1"/>
    <property type="match status" value="1"/>
</dbReference>
<dbReference type="GO" id="GO:0008270">
    <property type="term" value="F:zinc ion binding"/>
    <property type="evidence" value="ECO:0007669"/>
    <property type="project" value="UniProtKB-KW"/>
</dbReference>
<comment type="catalytic activity">
    <reaction evidence="1 15">
        <text>S-ubiquitinyl-[E2 ubiquitin-conjugating enzyme]-L-cysteine + [acceptor protein]-L-lysine = [E2 ubiquitin-conjugating enzyme]-L-cysteine + N(6)-ubiquitinyl-[acceptor protein]-L-lysine.</text>
        <dbReference type="EC" id="2.3.2.27"/>
    </reaction>
</comment>
<dbReference type="Pfam" id="PF08647">
    <property type="entry name" value="BRE1"/>
    <property type="match status" value="1"/>
</dbReference>
<dbReference type="GO" id="GO:0006325">
    <property type="term" value="P:chromatin organization"/>
    <property type="evidence" value="ECO:0007669"/>
    <property type="project" value="UniProtKB-KW"/>
</dbReference>
<keyword evidence="11 15" id="KW-0175">Coiled coil</keyword>
<dbReference type="InParanoid" id="A0A165GVW7"/>
<evidence type="ECO:0000313" key="19">
    <source>
        <dbReference type="EMBL" id="KZF22662.1"/>
    </source>
</evidence>
<dbReference type="FunCoup" id="A0A165GVW7">
    <property type="interactions" value="873"/>
</dbReference>
<feature type="coiled-coil region" evidence="16">
    <location>
        <begin position="49"/>
        <end position="76"/>
    </location>
</feature>
<dbReference type="PANTHER" id="PTHR23163">
    <property type="entry name" value="RING FINGER PROTEIN-RELATED"/>
    <property type="match status" value="1"/>
</dbReference>
<keyword evidence="7 14" id="KW-0863">Zinc-finger</keyword>
<evidence type="ECO:0000256" key="11">
    <source>
        <dbReference type="ARBA" id="ARBA00023054"/>
    </source>
</evidence>
<evidence type="ECO:0000313" key="20">
    <source>
        <dbReference type="Proteomes" id="UP000076632"/>
    </source>
</evidence>
<dbReference type="AlphaFoldDB" id="A0A165GVW7"/>
<dbReference type="Pfam" id="PF13923">
    <property type="entry name" value="zf-C3HC4_2"/>
    <property type="match status" value="1"/>
</dbReference>
<dbReference type="PROSITE" id="PS00518">
    <property type="entry name" value="ZF_RING_1"/>
    <property type="match status" value="1"/>
</dbReference>
<reference evidence="19 20" key="1">
    <citation type="journal article" date="2016" name="Fungal Biol.">
        <title>The genome of Xylona heveae provides a window into fungal endophytism.</title>
        <authorList>
            <person name="Gazis R."/>
            <person name="Kuo A."/>
            <person name="Riley R."/>
            <person name="LaButti K."/>
            <person name="Lipzen A."/>
            <person name="Lin J."/>
            <person name="Amirebrahimi M."/>
            <person name="Hesse C.N."/>
            <person name="Spatafora J.W."/>
            <person name="Henrissat B."/>
            <person name="Hainaut M."/>
            <person name="Grigoriev I.V."/>
            <person name="Hibbett D.S."/>
        </authorList>
    </citation>
    <scope>NUCLEOTIDE SEQUENCE [LARGE SCALE GENOMIC DNA]</scope>
    <source>
        <strain evidence="19 20">TC161</strain>
    </source>
</reference>
<dbReference type="OrthoDB" id="654191at2759"/>
<evidence type="ECO:0000256" key="9">
    <source>
        <dbReference type="ARBA" id="ARBA00022833"/>
    </source>
</evidence>
<evidence type="ECO:0000256" key="13">
    <source>
        <dbReference type="ARBA" id="ARBA00059679"/>
    </source>
</evidence>
<keyword evidence="5 15" id="KW-0808">Transferase</keyword>
<proteinExistence type="inferred from homology"/>
<feature type="region of interest" description="Disordered" evidence="17">
    <location>
        <begin position="229"/>
        <end position="269"/>
    </location>
</feature>
<dbReference type="InterPro" id="IPR013956">
    <property type="entry name" value="E3_ubiquit_lig_Bre1"/>
</dbReference>
<name>A0A165GVW7_XYLHT</name>
<evidence type="ECO:0000256" key="16">
    <source>
        <dbReference type="SAM" id="Coils"/>
    </source>
</evidence>
<dbReference type="GeneID" id="28897673"/>
<feature type="coiled-coil region" evidence="16">
    <location>
        <begin position="614"/>
        <end position="648"/>
    </location>
</feature>
<evidence type="ECO:0000256" key="6">
    <source>
        <dbReference type="ARBA" id="ARBA00022723"/>
    </source>
</evidence>
<evidence type="ECO:0000256" key="8">
    <source>
        <dbReference type="ARBA" id="ARBA00022786"/>
    </source>
</evidence>
<dbReference type="GO" id="GO:0005634">
    <property type="term" value="C:nucleus"/>
    <property type="evidence" value="ECO:0007669"/>
    <property type="project" value="UniProtKB-SubCell"/>
</dbReference>
<evidence type="ECO:0000256" key="4">
    <source>
        <dbReference type="ARBA" id="ARBA00005555"/>
    </source>
</evidence>
<dbReference type="CDD" id="cd16499">
    <property type="entry name" value="RING-HC_Bre1-like"/>
    <property type="match status" value="1"/>
</dbReference>
<evidence type="ECO:0000256" key="7">
    <source>
        <dbReference type="ARBA" id="ARBA00022771"/>
    </source>
</evidence>
<feature type="coiled-coil region" evidence="16">
    <location>
        <begin position="174"/>
        <end position="208"/>
    </location>
</feature>
<dbReference type="UniPathway" id="UPA00143"/>
<evidence type="ECO:0000256" key="5">
    <source>
        <dbReference type="ARBA" id="ARBA00022679"/>
    </source>
</evidence>
<dbReference type="Proteomes" id="UP000076632">
    <property type="component" value="Unassembled WGS sequence"/>
</dbReference>
<evidence type="ECO:0000256" key="1">
    <source>
        <dbReference type="ARBA" id="ARBA00000900"/>
    </source>
</evidence>
<comment type="function">
    <text evidence="13">E3 ubiquitin-protein ligase that mediates monoubiquitination of histone H2B to form H2BK123ub1. H2BK123ub1 gives a specific tag for epigenetic transcriptional activation and is also a prerequisite for H3K4me and H3K79me formation.</text>
</comment>
<keyword evidence="8 15" id="KW-0833">Ubl conjugation pathway</keyword>